<accession>C0DB68</accession>
<protein>
    <submittedName>
        <fullName evidence="1">Uncharacterized protein</fullName>
    </submittedName>
</protein>
<name>C0DB68_9FIRM</name>
<proteinExistence type="predicted"/>
<evidence type="ECO:0000313" key="1">
    <source>
        <dbReference type="EMBL" id="EEG51483.1"/>
    </source>
</evidence>
<feature type="non-terminal residue" evidence="1">
    <location>
        <position position="1"/>
    </location>
</feature>
<dbReference type="Proteomes" id="UP000004756">
    <property type="component" value="Unassembled WGS sequence"/>
</dbReference>
<keyword evidence="2" id="KW-1185">Reference proteome</keyword>
<dbReference type="AlphaFoldDB" id="C0DB68"/>
<sequence>FLRSLLTLVYIATYCTNPFFHRFSLLFYLYDICQINISNRY</sequence>
<evidence type="ECO:0000313" key="2">
    <source>
        <dbReference type="Proteomes" id="UP000004756"/>
    </source>
</evidence>
<comment type="caution">
    <text evidence="1">The sequence shown here is derived from an EMBL/GenBank/DDBJ whole genome shotgun (WGS) entry which is preliminary data.</text>
</comment>
<gene>
    <name evidence="1" type="ORF">CLOSTASPAR_06523</name>
</gene>
<organism evidence="1 2">
    <name type="scientific">[Clostridium] asparagiforme DSM 15981</name>
    <dbReference type="NCBI Taxonomy" id="518636"/>
    <lineage>
        <taxon>Bacteria</taxon>
        <taxon>Bacillati</taxon>
        <taxon>Bacillota</taxon>
        <taxon>Clostridia</taxon>
        <taxon>Lachnospirales</taxon>
        <taxon>Lachnospiraceae</taxon>
        <taxon>Enterocloster</taxon>
    </lineage>
</organism>
<dbReference type="EMBL" id="ACCJ01000545">
    <property type="protein sequence ID" value="EEG51483.1"/>
    <property type="molecule type" value="Genomic_DNA"/>
</dbReference>
<reference evidence="1 2" key="1">
    <citation type="submission" date="2009-01" db="EMBL/GenBank/DDBJ databases">
        <authorList>
            <person name="Fulton L."/>
            <person name="Clifton S."/>
            <person name="Fulton B."/>
            <person name="Xu J."/>
            <person name="Minx P."/>
            <person name="Pepin K.H."/>
            <person name="Johnson M."/>
            <person name="Bhonagiri V."/>
            <person name="Nash W.E."/>
            <person name="Mardis E.R."/>
            <person name="Wilson R.K."/>
        </authorList>
    </citation>
    <scope>NUCLEOTIDE SEQUENCE [LARGE SCALE GENOMIC DNA]</scope>
    <source>
        <strain evidence="1 2">DSM 15981</strain>
    </source>
</reference>
<dbReference type="HOGENOM" id="CLU_3281008_0_0_9"/>
<reference evidence="1 2" key="2">
    <citation type="submission" date="2009-02" db="EMBL/GenBank/DDBJ databases">
        <title>Draft genome sequence of Clostridium asparagiforme (DSM 15981).</title>
        <authorList>
            <person name="Sudarsanam P."/>
            <person name="Ley R."/>
            <person name="Guruge J."/>
            <person name="Turnbaugh P.J."/>
            <person name="Mahowald M."/>
            <person name="Liep D."/>
            <person name="Gordon J."/>
        </authorList>
    </citation>
    <scope>NUCLEOTIDE SEQUENCE [LARGE SCALE GENOMIC DNA]</scope>
    <source>
        <strain evidence="1 2">DSM 15981</strain>
    </source>
</reference>